<dbReference type="Gene3D" id="1.25.10.10">
    <property type="entry name" value="Leucine-rich Repeat Variant"/>
    <property type="match status" value="1"/>
</dbReference>
<evidence type="ECO:0000256" key="1">
    <source>
        <dbReference type="SAM" id="MobiDB-lite"/>
    </source>
</evidence>
<dbReference type="InterPro" id="IPR011989">
    <property type="entry name" value="ARM-like"/>
</dbReference>
<dbReference type="InterPro" id="IPR034085">
    <property type="entry name" value="TOG"/>
</dbReference>
<evidence type="ECO:0000313" key="3">
    <source>
        <dbReference type="EMBL" id="CDW82457.1"/>
    </source>
</evidence>
<sequence>MATAAASSLNFRIFHCTSQDPQYPINELLSMNRDQSLLKGWQSQRFCVYPQEIVIQFPCLVHLKQIQFLIHQNKIPSLIELLSYAPDFASGAGSLVSLQNPNVSFQRIGHFSLDDNIRTNYQARELKTVYLEQYCQYLKIVLNKNHLNQFNIFNQVGIVSINCVGSLMGEYEMGMISNTSGSAQQYAYKGDFHTDPNLIPRNMKMTSVNDENLDPTIQDKLRALNSAKVKAVEQDDFDKAKNLKDVIDKLRVAGQQLIKLEQQKRLAIESDDFDSAKILKYEIDRLRSMAMTLDTDRVILTPIRQTRGGPRLQGRPDDGENFEDLRSQRQDNNMPSGNYIDDDMRSLHPLDTQPNEEFKDDRPIQGNKQYKGQNNYVDDNYTEKSLKLNAAGLGGSINMRGNEELIVPAHNLKKPIDFNTVNDEDFDGGAPGVGATGGAGPINPDEEDLKIQNIAPNQRPIADGILPYLGEPATLLLFAKSWQNREKGITQLIGKLNEILSKEVEVTNTAVLQVVTECLKDKVQQITQKSFALVEAYSGVLSKNKSINPKQEISNTEKMLAQLLDKLADNKFKQKAESCYLNFFQVEQLEGNFLIGFLLKANSFLNKKLATSFKHQIPRLQILLSIIEDFQKYESQKKTTAQTFPFNALFQKCKEGIEASNQEQRKVSSAIIVSVYKKFGFKKVEGVISDLSIKSLDLLNKDIPEVETYIKLKKQQVKKD</sequence>
<dbReference type="Pfam" id="PF21038">
    <property type="entry name" value="CEP104_N"/>
    <property type="match status" value="1"/>
</dbReference>
<name>A0A078AM15_STYLE</name>
<evidence type="ECO:0000259" key="2">
    <source>
        <dbReference type="SMART" id="SM01349"/>
    </source>
</evidence>
<feature type="compositionally biased region" description="Basic and acidic residues" evidence="1">
    <location>
        <begin position="314"/>
        <end position="329"/>
    </location>
</feature>
<dbReference type="InterPro" id="IPR048739">
    <property type="entry name" value="CEP104_N"/>
</dbReference>
<evidence type="ECO:0000313" key="4">
    <source>
        <dbReference type="Proteomes" id="UP000039865"/>
    </source>
</evidence>
<dbReference type="InterPro" id="IPR052607">
    <property type="entry name" value="CEP104-like"/>
</dbReference>
<dbReference type="OMA" id="EMKFISH"/>
<dbReference type="GO" id="GO:0005929">
    <property type="term" value="C:cilium"/>
    <property type="evidence" value="ECO:0007669"/>
    <property type="project" value="TreeGrafter"/>
</dbReference>
<dbReference type="EMBL" id="CCKQ01010932">
    <property type="protein sequence ID" value="CDW82457.1"/>
    <property type="molecule type" value="Genomic_DNA"/>
</dbReference>
<dbReference type="Pfam" id="PF21040">
    <property type="entry name" value="CEP104-like_TOG"/>
    <property type="match status" value="1"/>
</dbReference>
<gene>
    <name evidence="3" type="primary">Contig11320.g12096</name>
    <name evidence="3" type="ORF">STYLEM_11490</name>
</gene>
<keyword evidence="4" id="KW-1185">Reference proteome</keyword>
<reference evidence="3 4" key="1">
    <citation type="submission" date="2014-06" db="EMBL/GenBank/DDBJ databases">
        <authorList>
            <person name="Swart Estienne"/>
        </authorList>
    </citation>
    <scope>NUCLEOTIDE SEQUENCE [LARGE SCALE GENOMIC DNA]</scope>
    <source>
        <strain evidence="3 4">130c</strain>
    </source>
</reference>
<dbReference type="FunCoup" id="A0A078AM15">
    <property type="interactions" value="69"/>
</dbReference>
<dbReference type="SUPFAM" id="SSF49785">
    <property type="entry name" value="Galactose-binding domain-like"/>
    <property type="match status" value="1"/>
</dbReference>
<dbReference type="InParanoid" id="A0A078AM15"/>
<dbReference type="PANTHER" id="PTHR13371">
    <property type="entry name" value="GLYCINE-, GLUTAMATE-, THIENYLCYCLOHEXYLPIPERIDINE-BINDING PROTEIN"/>
    <property type="match status" value="1"/>
</dbReference>
<protein>
    <recommendedName>
        <fullName evidence="2">TOG domain-containing protein</fullName>
    </recommendedName>
</protein>
<dbReference type="PANTHER" id="PTHR13371:SF0">
    <property type="entry name" value="CENTROSOMAL PROTEIN OF 104 KDA"/>
    <property type="match status" value="1"/>
</dbReference>
<proteinExistence type="predicted"/>
<accession>A0A078AM15</accession>
<feature type="compositionally biased region" description="Polar residues" evidence="1">
    <location>
        <begin position="366"/>
        <end position="376"/>
    </location>
</feature>
<dbReference type="OrthoDB" id="66599at2759"/>
<dbReference type="Proteomes" id="UP000039865">
    <property type="component" value="Unassembled WGS sequence"/>
</dbReference>
<feature type="region of interest" description="Disordered" evidence="1">
    <location>
        <begin position="302"/>
        <end position="376"/>
    </location>
</feature>
<organism evidence="3 4">
    <name type="scientific">Stylonychia lemnae</name>
    <name type="common">Ciliate</name>
    <dbReference type="NCBI Taxonomy" id="5949"/>
    <lineage>
        <taxon>Eukaryota</taxon>
        <taxon>Sar</taxon>
        <taxon>Alveolata</taxon>
        <taxon>Ciliophora</taxon>
        <taxon>Intramacronucleata</taxon>
        <taxon>Spirotrichea</taxon>
        <taxon>Stichotrichia</taxon>
        <taxon>Sporadotrichida</taxon>
        <taxon>Oxytrichidae</taxon>
        <taxon>Stylonychinae</taxon>
        <taxon>Stylonychia</taxon>
    </lineage>
</organism>
<dbReference type="InterPro" id="IPR008979">
    <property type="entry name" value="Galactose-bd-like_sf"/>
</dbReference>
<feature type="domain" description="TOG" evidence="2">
    <location>
        <begin position="453"/>
        <end position="716"/>
    </location>
</feature>
<dbReference type="AlphaFoldDB" id="A0A078AM15"/>
<dbReference type="SMART" id="SM01349">
    <property type="entry name" value="TOG"/>
    <property type="match status" value="1"/>
</dbReference>